<gene>
    <name evidence="1" type="ORF">VF08_29180</name>
</gene>
<proteinExistence type="predicted"/>
<dbReference type="EMBL" id="LAHD01000118">
    <property type="protein sequence ID" value="PHJ97136.1"/>
    <property type="molecule type" value="Genomic_DNA"/>
</dbReference>
<evidence type="ECO:0000313" key="2">
    <source>
        <dbReference type="Proteomes" id="UP000222310"/>
    </source>
</evidence>
<comment type="caution">
    <text evidence="1">The sequence shown here is derived from an EMBL/GenBank/DDBJ whole genome shotgun (WGS) entry which is preliminary data.</text>
</comment>
<dbReference type="AlphaFoldDB" id="A0A9Q6EIE2"/>
<protein>
    <submittedName>
        <fullName evidence="1">Uncharacterized protein</fullName>
    </submittedName>
</protein>
<accession>A0A9Q6EIE2</accession>
<sequence>MNKVAATSLGESGDTEPQTCDFSQHQLIRLLVEVGKRGKGKGERFGIFPLTTRNFLMPNAHCPIFKLGLL</sequence>
<evidence type="ECO:0000313" key="1">
    <source>
        <dbReference type="EMBL" id="PHJ97136.1"/>
    </source>
</evidence>
<organism evidence="1 2">
    <name type="scientific">Nostoc linckia z8</name>
    <dbReference type="NCBI Taxonomy" id="1628746"/>
    <lineage>
        <taxon>Bacteria</taxon>
        <taxon>Bacillati</taxon>
        <taxon>Cyanobacteriota</taxon>
        <taxon>Cyanophyceae</taxon>
        <taxon>Nostocales</taxon>
        <taxon>Nostocaceae</taxon>
        <taxon>Nostoc</taxon>
    </lineage>
</organism>
<name>A0A9Q6EIE2_NOSLI</name>
<dbReference type="Proteomes" id="UP000222310">
    <property type="component" value="Unassembled WGS sequence"/>
</dbReference>
<reference evidence="1 2" key="1">
    <citation type="submission" date="2015-02" db="EMBL/GenBank/DDBJ databases">
        <title>Nostoc linckia genome annotation.</title>
        <authorList>
            <person name="Zhou Z."/>
        </authorList>
    </citation>
    <scope>NUCLEOTIDE SEQUENCE [LARGE SCALE GENOMIC DNA]</scope>
    <source>
        <strain evidence="2">z8</strain>
    </source>
</reference>